<dbReference type="GO" id="GO:0042973">
    <property type="term" value="F:glucan endo-1,3-beta-D-glucosidase activity"/>
    <property type="evidence" value="ECO:0007669"/>
    <property type="project" value="UniProtKB-EC"/>
</dbReference>
<keyword evidence="7" id="KW-0732">Signal</keyword>
<dbReference type="InterPro" id="IPR017853">
    <property type="entry name" value="GH"/>
</dbReference>
<feature type="signal peptide" evidence="7">
    <location>
        <begin position="1"/>
        <end position="25"/>
    </location>
</feature>
<evidence type="ECO:0000256" key="5">
    <source>
        <dbReference type="ARBA" id="ARBA00023295"/>
    </source>
</evidence>
<dbReference type="InterPro" id="IPR000490">
    <property type="entry name" value="Glyco_hydro_17"/>
</dbReference>
<gene>
    <name evidence="8" type="ORF">ACJRO7_010176</name>
</gene>
<evidence type="ECO:0000256" key="1">
    <source>
        <dbReference type="ARBA" id="ARBA00000382"/>
    </source>
</evidence>
<dbReference type="AlphaFoldDB" id="A0ABD3LL49"/>
<keyword evidence="5" id="KW-0326">Glycosidase</keyword>
<dbReference type="Pfam" id="PF00332">
    <property type="entry name" value="Glyco_hydro_17"/>
    <property type="match status" value="1"/>
</dbReference>
<protein>
    <recommendedName>
        <fullName evidence="3">glucan endo-1,3-beta-D-glucosidase</fullName>
        <ecNumber evidence="3">3.2.1.39</ecNumber>
    </recommendedName>
</protein>
<dbReference type="Proteomes" id="UP001634007">
    <property type="component" value="Unassembled WGS sequence"/>
</dbReference>
<comment type="catalytic activity">
    <reaction evidence="1">
        <text>Hydrolysis of (1-&gt;3)-beta-D-glucosidic linkages in (1-&gt;3)-beta-D-glucans.</text>
        <dbReference type="EC" id="3.2.1.39"/>
    </reaction>
</comment>
<evidence type="ECO:0000256" key="4">
    <source>
        <dbReference type="ARBA" id="ARBA00022801"/>
    </source>
</evidence>
<name>A0ABD3LL49_EUCGL</name>
<dbReference type="SUPFAM" id="SSF51445">
    <property type="entry name" value="(Trans)glycosidases"/>
    <property type="match status" value="1"/>
</dbReference>
<dbReference type="EC" id="3.2.1.39" evidence="3"/>
<keyword evidence="9" id="KW-1185">Reference proteome</keyword>
<sequence>MAPALMILILSIVASLHYHIRIAIALSDIGVNYGMVGDNLPSPETVVQLYKKYSIGKIRLFDPNPDALNALRGSGIDVTLGIRNQDLPSIASSVDLAKAWFDANVQPYITDINFQYITAGNEVVPGDLAQYVFGSTFPWHCQNA</sequence>
<dbReference type="Gene3D" id="3.20.20.80">
    <property type="entry name" value="Glycosidases"/>
    <property type="match status" value="1"/>
</dbReference>
<comment type="similarity">
    <text evidence="2 6">Belongs to the glycosyl hydrolase 17 family.</text>
</comment>
<dbReference type="InterPro" id="IPR044965">
    <property type="entry name" value="Glyco_hydro_17_plant"/>
</dbReference>
<keyword evidence="4" id="KW-0378">Hydrolase</keyword>
<evidence type="ECO:0000256" key="2">
    <source>
        <dbReference type="ARBA" id="ARBA00008773"/>
    </source>
</evidence>
<reference evidence="8 9" key="1">
    <citation type="submission" date="2024-11" db="EMBL/GenBank/DDBJ databases">
        <title>Chromosome-level genome assembly of Eucalyptus globulus Labill. provides insights into its genome evolution.</title>
        <authorList>
            <person name="Li X."/>
        </authorList>
    </citation>
    <scope>NUCLEOTIDE SEQUENCE [LARGE SCALE GENOMIC DNA]</scope>
    <source>
        <strain evidence="8">CL2024</strain>
        <tissue evidence="8">Fresh tender leaves</tissue>
    </source>
</reference>
<comment type="caution">
    <text evidence="8">The sequence shown here is derived from an EMBL/GenBank/DDBJ whole genome shotgun (WGS) entry which is preliminary data.</text>
</comment>
<organism evidence="8 9">
    <name type="scientific">Eucalyptus globulus</name>
    <name type="common">Tasmanian blue gum</name>
    <dbReference type="NCBI Taxonomy" id="34317"/>
    <lineage>
        <taxon>Eukaryota</taxon>
        <taxon>Viridiplantae</taxon>
        <taxon>Streptophyta</taxon>
        <taxon>Embryophyta</taxon>
        <taxon>Tracheophyta</taxon>
        <taxon>Spermatophyta</taxon>
        <taxon>Magnoliopsida</taxon>
        <taxon>eudicotyledons</taxon>
        <taxon>Gunneridae</taxon>
        <taxon>Pentapetalae</taxon>
        <taxon>rosids</taxon>
        <taxon>malvids</taxon>
        <taxon>Myrtales</taxon>
        <taxon>Myrtaceae</taxon>
        <taxon>Myrtoideae</taxon>
        <taxon>Eucalypteae</taxon>
        <taxon>Eucalyptus</taxon>
    </lineage>
</organism>
<feature type="chain" id="PRO_5044780632" description="glucan endo-1,3-beta-D-glucosidase" evidence="7">
    <location>
        <begin position="26"/>
        <end position="144"/>
    </location>
</feature>
<evidence type="ECO:0000256" key="6">
    <source>
        <dbReference type="RuleBase" id="RU004335"/>
    </source>
</evidence>
<dbReference type="PANTHER" id="PTHR32227">
    <property type="entry name" value="GLUCAN ENDO-1,3-BETA-GLUCOSIDASE BG1-RELATED-RELATED"/>
    <property type="match status" value="1"/>
</dbReference>
<evidence type="ECO:0000256" key="3">
    <source>
        <dbReference type="ARBA" id="ARBA00012780"/>
    </source>
</evidence>
<evidence type="ECO:0000256" key="7">
    <source>
        <dbReference type="SAM" id="SignalP"/>
    </source>
</evidence>
<evidence type="ECO:0000313" key="9">
    <source>
        <dbReference type="Proteomes" id="UP001634007"/>
    </source>
</evidence>
<evidence type="ECO:0000313" key="8">
    <source>
        <dbReference type="EMBL" id="KAL3749040.1"/>
    </source>
</evidence>
<dbReference type="EMBL" id="JBJKBG010000002">
    <property type="protein sequence ID" value="KAL3749040.1"/>
    <property type="molecule type" value="Genomic_DNA"/>
</dbReference>
<accession>A0ABD3LL49</accession>
<proteinExistence type="inferred from homology"/>